<evidence type="ECO:0000313" key="4">
    <source>
        <dbReference type="Proteomes" id="UP000029278"/>
    </source>
</evidence>
<dbReference type="Proteomes" id="UP000442469">
    <property type="component" value="Unassembled WGS sequence"/>
</dbReference>
<dbReference type="OrthoDB" id="2614428at2"/>
<comment type="caution">
    <text evidence="2">The sequence shown here is derived from an EMBL/GenBank/DDBJ whole genome shotgun (WGS) entry which is preliminary data.</text>
</comment>
<dbReference type="EMBL" id="WNZZ01000003">
    <property type="protein sequence ID" value="MUG21937.1"/>
    <property type="molecule type" value="Genomic_DNA"/>
</dbReference>
<evidence type="ECO:0000313" key="3">
    <source>
        <dbReference type="EMBL" id="MUG21937.1"/>
    </source>
</evidence>
<evidence type="ECO:0000313" key="2">
    <source>
        <dbReference type="EMBL" id="KFN10416.1"/>
    </source>
</evidence>
<keyword evidence="4" id="KW-1185">Reference proteome</keyword>
<evidence type="ECO:0000313" key="5">
    <source>
        <dbReference type="Proteomes" id="UP000442469"/>
    </source>
</evidence>
<dbReference type="AlphaFoldDB" id="A0A091A281"/>
<dbReference type="EMBL" id="JMQA01000018">
    <property type="protein sequence ID" value="KFN10416.1"/>
    <property type="molecule type" value="Genomic_DNA"/>
</dbReference>
<evidence type="ECO:0000259" key="1">
    <source>
        <dbReference type="Pfam" id="PF06889"/>
    </source>
</evidence>
<dbReference type="PATRIC" id="fig|44252.3.peg.1369"/>
<organism evidence="2 4">
    <name type="scientific">Paenibacillus macerans</name>
    <name type="common">Bacillus macerans</name>
    <dbReference type="NCBI Taxonomy" id="44252"/>
    <lineage>
        <taxon>Bacteria</taxon>
        <taxon>Bacillati</taxon>
        <taxon>Bacillota</taxon>
        <taxon>Bacilli</taxon>
        <taxon>Bacillales</taxon>
        <taxon>Paenibacillaceae</taxon>
        <taxon>Paenibacillus</taxon>
    </lineage>
</organism>
<accession>A0A091A281</accession>
<sequence>MLPKYSFFRRRRLNQYFRCLSANCFDGIMADYFNFYEFTWLNRWLRKGVITLSLKKNEVANAEQLKDRIRTLLDADADLYREYRRIHRILFVLPEAARSKYIEARQGGGDHAKLVLVNHCLHQLPSGNIAGYGAAWAVALSRIGRAKGWLTAEEAWQYKLAAARFAQSCYDSWGEFFIAHSIGSLFSQPNPKLKETLLVTGMVSLMEGSSLLYRKAKWDMNLEPD</sequence>
<dbReference type="Pfam" id="PF06889">
    <property type="entry name" value="DUF1266"/>
    <property type="match status" value="1"/>
</dbReference>
<dbReference type="InterPro" id="IPR009677">
    <property type="entry name" value="DUF1266"/>
</dbReference>
<dbReference type="Proteomes" id="UP000029278">
    <property type="component" value="Unassembled WGS sequence"/>
</dbReference>
<dbReference type="STRING" id="44252.DJ90_912"/>
<reference evidence="2 4" key="1">
    <citation type="submission" date="2014-04" db="EMBL/GenBank/DDBJ databases">
        <authorList>
            <person name="Bishop-Lilly K.A."/>
            <person name="Broomall S.M."/>
            <person name="Chain P.S."/>
            <person name="Chertkov O."/>
            <person name="Coyne S.R."/>
            <person name="Daligault H.E."/>
            <person name="Davenport K.W."/>
            <person name="Erkkila T."/>
            <person name="Frey K.G."/>
            <person name="Gibbons H.S."/>
            <person name="Gu W."/>
            <person name="Jaissle J."/>
            <person name="Johnson S.L."/>
            <person name="Koroleva G.I."/>
            <person name="Ladner J.T."/>
            <person name="Lo C.-C."/>
            <person name="Minogue T.D."/>
            <person name="Munk C."/>
            <person name="Palacios G.F."/>
            <person name="Redden C.L."/>
            <person name="Rosenzweig C.N."/>
            <person name="Scholz M.B."/>
            <person name="Teshima H."/>
            <person name="Xu Y."/>
        </authorList>
    </citation>
    <scope>NUCLEOTIDE SEQUENCE [LARGE SCALE GENOMIC DNA]</scope>
    <source>
        <strain evidence="2 4">8244</strain>
    </source>
</reference>
<gene>
    <name evidence="2" type="ORF">DJ90_912</name>
    <name evidence="3" type="ORF">GNQ08_05775</name>
</gene>
<name>A0A091A281_PAEMA</name>
<protein>
    <submittedName>
        <fullName evidence="3">DUF1266 domain-containing protein</fullName>
    </submittedName>
</protein>
<dbReference type="RefSeq" id="WP_036620005.1">
    <property type="nucleotide sequence ID" value="NZ_BGML01000011.1"/>
</dbReference>
<dbReference type="HOGENOM" id="CLU_107047_0_0_9"/>
<proteinExistence type="predicted"/>
<feature type="domain" description="DUF1266" evidence="1">
    <location>
        <begin position="58"/>
        <end position="218"/>
    </location>
</feature>
<reference evidence="3 5" key="2">
    <citation type="submission" date="2019-11" db="EMBL/GenBank/DDBJ databases">
        <title>Draft genome sequences of five Paenibacillus species of dairy origin.</title>
        <authorList>
            <person name="Olajide A.M."/>
            <person name="Chen S."/>
            <person name="Lapointe G."/>
        </authorList>
    </citation>
    <scope>NUCLEOTIDE SEQUENCE [LARGE SCALE GENOMIC DNA]</scope>
    <source>
        <strain evidence="3 5">3CT49</strain>
    </source>
</reference>